<feature type="transmembrane region" description="Helical" evidence="5">
    <location>
        <begin position="92"/>
        <end position="114"/>
    </location>
</feature>
<dbReference type="PANTHER" id="PTHR30249">
    <property type="entry name" value="PUTATIVE SEROTONIN TRANSPORTER"/>
    <property type="match status" value="1"/>
</dbReference>
<accession>A0ABU6MHA0</accession>
<reference evidence="6 7" key="1">
    <citation type="submission" date="2023-03" db="EMBL/GenBank/DDBJ databases">
        <title>Bacillus Genome Sequencing.</title>
        <authorList>
            <person name="Dunlap C."/>
        </authorList>
    </citation>
    <scope>NUCLEOTIDE SEQUENCE [LARGE SCALE GENOMIC DNA]</scope>
    <source>
        <strain evidence="6 7">B-23453</strain>
    </source>
</reference>
<dbReference type="PANTHER" id="PTHR30249:SF3">
    <property type="entry name" value="MUREIN HYDROLASE EXPORT REGULATOR"/>
    <property type="match status" value="1"/>
</dbReference>
<evidence type="ECO:0000256" key="5">
    <source>
        <dbReference type="SAM" id="Phobius"/>
    </source>
</evidence>
<protein>
    <submittedName>
        <fullName evidence="6">LrgB family protein</fullName>
    </submittedName>
</protein>
<dbReference type="Proteomes" id="UP001341444">
    <property type="component" value="Unassembled WGS sequence"/>
</dbReference>
<keyword evidence="7" id="KW-1185">Reference proteome</keyword>
<evidence type="ECO:0000313" key="7">
    <source>
        <dbReference type="Proteomes" id="UP001341444"/>
    </source>
</evidence>
<feature type="transmembrane region" description="Helical" evidence="5">
    <location>
        <begin position="31"/>
        <end position="50"/>
    </location>
</feature>
<feature type="transmembrane region" description="Helical" evidence="5">
    <location>
        <begin position="6"/>
        <end position="24"/>
    </location>
</feature>
<evidence type="ECO:0000256" key="2">
    <source>
        <dbReference type="ARBA" id="ARBA00022692"/>
    </source>
</evidence>
<evidence type="ECO:0000313" key="6">
    <source>
        <dbReference type="EMBL" id="MED1203669.1"/>
    </source>
</evidence>
<keyword evidence="3 5" id="KW-1133">Transmembrane helix</keyword>
<evidence type="ECO:0000256" key="4">
    <source>
        <dbReference type="ARBA" id="ARBA00023136"/>
    </source>
</evidence>
<keyword evidence="4 5" id="KW-0472">Membrane</keyword>
<feature type="transmembrane region" description="Helical" evidence="5">
    <location>
        <begin position="147"/>
        <end position="167"/>
    </location>
</feature>
<dbReference type="Pfam" id="PF04172">
    <property type="entry name" value="LrgB"/>
    <property type="match status" value="1"/>
</dbReference>
<proteinExistence type="predicted"/>
<sequence length="233" mass="24914">MEHLLPIASLILTAAIFVLCKKLYKKRKSLLLTPILICPLILIIMLLISHTSYSTYNSGAQWLTKLLGPATVAFAVPMYKHYQLLKKHVVEIIISLIVGSLTAIASSFLFAVWVKLSPSLINSLVPRSITTPIAMDISKTIGGVPTLTAVFVIVTGLAGTVVGPLLIRLIGIRSSTAKGLLLGMGAHGAGTSKAFEMGELEGTFASLAMVVAAIISIILAYTFFPVLQTELIR</sequence>
<comment type="subcellular location">
    <subcellularLocation>
        <location evidence="1">Membrane</location>
        <topology evidence="1">Multi-pass membrane protein</topology>
    </subcellularLocation>
</comment>
<evidence type="ECO:0000256" key="3">
    <source>
        <dbReference type="ARBA" id="ARBA00022989"/>
    </source>
</evidence>
<keyword evidence="2 5" id="KW-0812">Transmembrane</keyword>
<dbReference type="InterPro" id="IPR007300">
    <property type="entry name" value="CidB/LrgB"/>
</dbReference>
<dbReference type="EMBL" id="JARMAB010000013">
    <property type="protein sequence ID" value="MED1203669.1"/>
    <property type="molecule type" value="Genomic_DNA"/>
</dbReference>
<dbReference type="RefSeq" id="WP_066271436.1">
    <property type="nucleotide sequence ID" value="NZ_JARMAB010000013.1"/>
</dbReference>
<feature type="transmembrane region" description="Helical" evidence="5">
    <location>
        <begin position="207"/>
        <end position="227"/>
    </location>
</feature>
<feature type="transmembrane region" description="Helical" evidence="5">
    <location>
        <begin position="62"/>
        <end position="80"/>
    </location>
</feature>
<gene>
    <name evidence="6" type="ORF">P4T90_11365</name>
</gene>
<evidence type="ECO:0000256" key="1">
    <source>
        <dbReference type="ARBA" id="ARBA00004141"/>
    </source>
</evidence>
<comment type="caution">
    <text evidence="6">The sequence shown here is derived from an EMBL/GenBank/DDBJ whole genome shotgun (WGS) entry which is preliminary data.</text>
</comment>
<organism evidence="6 7">
    <name type="scientific">Heyndrickxia acidicola</name>
    <dbReference type="NCBI Taxonomy" id="209389"/>
    <lineage>
        <taxon>Bacteria</taxon>
        <taxon>Bacillati</taxon>
        <taxon>Bacillota</taxon>
        <taxon>Bacilli</taxon>
        <taxon>Bacillales</taxon>
        <taxon>Bacillaceae</taxon>
        <taxon>Heyndrickxia</taxon>
    </lineage>
</organism>
<name>A0ABU6MHA0_9BACI</name>